<sequence>MNTDNPKLVANACDLDTLNSQLQQLIETLELSVQTDQWSELAELDQQVNQLVHFCVVQGKIKEPSIHHKVLFLARLYRRVIEQVTVQRDSVAKQLQQEKRRHKMANSYQIANNICA</sequence>
<comment type="caution">
    <text evidence="1">The sequence shown here is derived from an EMBL/GenBank/DDBJ whole genome shotgun (WGS) entry which is preliminary data.</text>
</comment>
<dbReference type="Proteomes" id="UP001409585">
    <property type="component" value="Unassembled WGS sequence"/>
</dbReference>
<dbReference type="AlphaFoldDB" id="A0AAV3U0J0"/>
<accession>A0AAV3U0J0</accession>
<proteinExistence type="predicted"/>
<name>A0AAV3U0J0_9ALTE</name>
<protein>
    <recommendedName>
        <fullName evidence="3">Flagellar protein FliT</fullName>
    </recommendedName>
</protein>
<evidence type="ECO:0000313" key="2">
    <source>
        <dbReference type="Proteomes" id="UP001409585"/>
    </source>
</evidence>
<dbReference type="EMBL" id="BAABLX010000007">
    <property type="protein sequence ID" value="GAA4936554.1"/>
    <property type="molecule type" value="Genomic_DNA"/>
</dbReference>
<organism evidence="1 2">
    <name type="scientific">Halioxenophilus aromaticivorans</name>
    <dbReference type="NCBI Taxonomy" id="1306992"/>
    <lineage>
        <taxon>Bacteria</taxon>
        <taxon>Pseudomonadati</taxon>
        <taxon>Pseudomonadota</taxon>
        <taxon>Gammaproteobacteria</taxon>
        <taxon>Alteromonadales</taxon>
        <taxon>Alteromonadaceae</taxon>
        <taxon>Halioxenophilus</taxon>
    </lineage>
</organism>
<keyword evidence="2" id="KW-1185">Reference proteome</keyword>
<dbReference type="RefSeq" id="WP_345418824.1">
    <property type="nucleotide sequence ID" value="NZ_AP031496.1"/>
</dbReference>
<gene>
    <name evidence="1" type="ORF">GCM10025791_12830</name>
</gene>
<evidence type="ECO:0000313" key="1">
    <source>
        <dbReference type="EMBL" id="GAA4936554.1"/>
    </source>
</evidence>
<evidence type="ECO:0008006" key="3">
    <source>
        <dbReference type="Google" id="ProtNLM"/>
    </source>
</evidence>
<reference evidence="2" key="1">
    <citation type="journal article" date="2019" name="Int. J. Syst. Evol. Microbiol.">
        <title>The Global Catalogue of Microorganisms (GCM) 10K type strain sequencing project: providing services to taxonomists for standard genome sequencing and annotation.</title>
        <authorList>
            <consortium name="The Broad Institute Genomics Platform"/>
            <consortium name="The Broad Institute Genome Sequencing Center for Infectious Disease"/>
            <person name="Wu L."/>
            <person name="Ma J."/>
        </authorList>
    </citation>
    <scope>NUCLEOTIDE SEQUENCE [LARGE SCALE GENOMIC DNA]</scope>
    <source>
        <strain evidence="2">JCM 19134</strain>
    </source>
</reference>